<dbReference type="Gene3D" id="3.40.50.1820">
    <property type="entry name" value="alpha/beta hydrolase"/>
    <property type="match status" value="1"/>
</dbReference>
<dbReference type="InterPro" id="IPR029058">
    <property type="entry name" value="AB_hydrolase_fold"/>
</dbReference>
<name>A0A9W4IMU9_9EURO</name>
<comment type="caution">
    <text evidence="1">The sequence shown here is derived from an EMBL/GenBank/DDBJ whole genome shotgun (WGS) entry which is preliminary data.</text>
</comment>
<protein>
    <recommendedName>
        <fullName evidence="3">Triacylglycerol lipase</fullName>
    </recommendedName>
</protein>
<accession>A0A9W4IMU9</accession>
<dbReference type="GO" id="GO:0017000">
    <property type="term" value="P:antibiotic biosynthetic process"/>
    <property type="evidence" value="ECO:0007669"/>
    <property type="project" value="UniProtKB-ARBA"/>
</dbReference>
<dbReference type="OrthoDB" id="10249065at2759"/>
<evidence type="ECO:0000313" key="1">
    <source>
        <dbReference type="EMBL" id="CAG8309666.1"/>
    </source>
</evidence>
<gene>
    <name evidence="1" type="ORF">PSALAMII_LOCUS2049</name>
</gene>
<dbReference type="GO" id="GO:0072330">
    <property type="term" value="P:monocarboxylic acid biosynthetic process"/>
    <property type="evidence" value="ECO:0007669"/>
    <property type="project" value="UniProtKB-ARBA"/>
</dbReference>
<sequence length="335" mass="37182">MNHAIAISSTLKRGVTACHKFTPLVCHAGRRAYHATPQGSRPSLEPRLEDHGRVIHDEYSIIRDQYGISRFELTSGAAAHFCIDVPKHPVVLAHGLLGFDELRIGGRYLPGVQYWRGIKEALTARGVEVITATVPPSGSIEDRAKELARDIEAGARGKDVNIIAGLDSRYMISHIRPEKFKVLSLTTIASPHRADVLPQIYYALNRLNVETGAFSQLTRKYMTETFNPNTPDVADVRYFSYGAAVQPSIWSAFRLSHRILEQNEGPNDGLVSVSSSRWGGESGYKGTLMGVSHLDLINWTNRLKWIAGEVTGNKRKFNALAFYLDIADMLAKENL</sequence>
<organism evidence="1 2">
    <name type="scientific">Penicillium salamii</name>
    <dbReference type="NCBI Taxonomy" id="1612424"/>
    <lineage>
        <taxon>Eukaryota</taxon>
        <taxon>Fungi</taxon>
        <taxon>Dikarya</taxon>
        <taxon>Ascomycota</taxon>
        <taxon>Pezizomycotina</taxon>
        <taxon>Eurotiomycetes</taxon>
        <taxon>Eurotiomycetidae</taxon>
        <taxon>Eurotiales</taxon>
        <taxon>Aspergillaceae</taxon>
        <taxon>Penicillium</taxon>
    </lineage>
</organism>
<dbReference type="AlphaFoldDB" id="A0A9W4IMU9"/>
<dbReference type="EMBL" id="CAJVPD010000088">
    <property type="protein sequence ID" value="CAG8309666.1"/>
    <property type="molecule type" value="Genomic_DNA"/>
</dbReference>
<dbReference type="Proteomes" id="UP001152592">
    <property type="component" value="Unassembled WGS sequence"/>
</dbReference>
<evidence type="ECO:0000313" key="2">
    <source>
        <dbReference type="Proteomes" id="UP001152592"/>
    </source>
</evidence>
<reference evidence="1" key="1">
    <citation type="submission" date="2021-07" db="EMBL/GenBank/DDBJ databases">
        <authorList>
            <person name="Branca A.L. A."/>
        </authorList>
    </citation>
    <scope>NUCLEOTIDE SEQUENCE</scope>
</reference>
<evidence type="ECO:0008006" key="3">
    <source>
        <dbReference type="Google" id="ProtNLM"/>
    </source>
</evidence>
<proteinExistence type="predicted"/>
<dbReference type="SUPFAM" id="SSF53474">
    <property type="entry name" value="alpha/beta-Hydrolases"/>
    <property type="match status" value="1"/>
</dbReference>